<dbReference type="AlphaFoldDB" id="A0A918USG0"/>
<organism evidence="2 3">
    <name type="scientific">Asticcacaulis endophyticus</name>
    <dbReference type="NCBI Taxonomy" id="1395890"/>
    <lineage>
        <taxon>Bacteria</taxon>
        <taxon>Pseudomonadati</taxon>
        <taxon>Pseudomonadota</taxon>
        <taxon>Alphaproteobacteria</taxon>
        <taxon>Caulobacterales</taxon>
        <taxon>Caulobacteraceae</taxon>
        <taxon>Asticcacaulis</taxon>
    </lineage>
</organism>
<protein>
    <submittedName>
        <fullName evidence="2">Phosphoglycerate mutase</fullName>
    </submittedName>
</protein>
<sequence length="218" mass="24767">MGVSAFSPQSLDTPAGGKVTDKGSTSRHKGGAITLVRHGEPALSRRVKLTAKGYGEWWARYEVGGLLEGQQPPQVLKDYIARARYLLSSTRQRALETARMACGEREFESLDLFIEAPLPPPNFPDSLTFSPKHWGAISRFWWWAFNNHKGQETRRQAEVRARKAADFLLERASGGDEVVLLAHGYFNYMISRELKRSGYAKTHEQGFKYWGCRRYEAR</sequence>
<dbReference type="SUPFAM" id="SSF53254">
    <property type="entry name" value="Phosphoglycerate mutase-like"/>
    <property type="match status" value="1"/>
</dbReference>
<reference evidence="2" key="1">
    <citation type="journal article" date="2014" name="Int. J. Syst. Evol. Microbiol.">
        <title>Complete genome sequence of Corynebacterium casei LMG S-19264T (=DSM 44701T), isolated from a smear-ripened cheese.</title>
        <authorList>
            <consortium name="US DOE Joint Genome Institute (JGI-PGF)"/>
            <person name="Walter F."/>
            <person name="Albersmeier A."/>
            <person name="Kalinowski J."/>
            <person name="Ruckert C."/>
        </authorList>
    </citation>
    <scope>NUCLEOTIDE SEQUENCE</scope>
    <source>
        <strain evidence="2">KCTC 32296</strain>
    </source>
</reference>
<name>A0A918USG0_9CAUL</name>
<dbReference type="InterPro" id="IPR029033">
    <property type="entry name" value="His_PPase_superfam"/>
</dbReference>
<dbReference type="InterPro" id="IPR013078">
    <property type="entry name" value="His_Pase_superF_clade-1"/>
</dbReference>
<dbReference type="Gene3D" id="3.40.50.1240">
    <property type="entry name" value="Phosphoglycerate mutase-like"/>
    <property type="match status" value="1"/>
</dbReference>
<proteinExistence type="predicted"/>
<keyword evidence="3" id="KW-1185">Reference proteome</keyword>
<feature type="region of interest" description="Disordered" evidence="1">
    <location>
        <begin position="1"/>
        <end position="31"/>
    </location>
</feature>
<dbReference type="Pfam" id="PF00300">
    <property type="entry name" value="His_Phos_1"/>
    <property type="match status" value="1"/>
</dbReference>
<accession>A0A918USG0</accession>
<gene>
    <name evidence="2" type="ORF">GCM10011273_15300</name>
</gene>
<feature type="compositionally biased region" description="Polar residues" evidence="1">
    <location>
        <begin position="1"/>
        <end position="12"/>
    </location>
</feature>
<evidence type="ECO:0000313" key="2">
    <source>
        <dbReference type="EMBL" id="GGZ30065.1"/>
    </source>
</evidence>
<dbReference type="EMBL" id="BMZB01000001">
    <property type="protein sequence ID" value="GGZ30065.1"/>
    <property type="molecule type" value="Genomic_DNA"/>
</dbReference>
<dbReference type="Proteomes" id="UP000662572">
    <property type="component" value="Unassembled WGS sequence"/>
</dbReference>
<comment type="caution">
    <text evidence="2">The sequence shown here is derived from an EMBL/GenBank/DDBJ whole genome shotgun (WGS) entry which is preliminary data.</text>
</comment>
<evidence type="ECO:0000313" key="3">
    <source>
        <dbReference type="Proteomes" id="UP000662572"/>
    </source>
</evidence>
<dbReference type="RefSeq" id="WP_189485772.1">
    <property type="nucleotide sequence ID" value="NZ_BMZB01000001.1"/>
</dbReference>
<evidence type="ECO:0000256" key="1">
    <source>
        <dbReference type="SAM" id="MobiDB-lite"/>
    </source>
</evidence>
<reference evidence="2" key="2">
    <citation type="submission" date="2020-09" db="EMBL/GenBank/DDBJ databases">
        <authorList>
            <person name="Sun Q."/>
            <person name="Kim S."/>
        </authorList>
    </citation>
    <scope>NUCLEOTIDE SEQUENCE</scope>
    <source>
        <strain evidence="2">KCTC 32296</strain>
    </source>
</reference>